<dbReference type="EMBL" id="JBBXJM010000005">
    <property type="protein sequence ID" value="KAL1407000.1"/>
    <property type="molecule type" value="Genomic_DNA"/>
</dbReference>
<dbReference type="InterPro" id="IPR016181">
    <property type="entry name" value="Acyl_CoA_acyltransferase"/>
</dbReference>
<reference evidence="4 5" key="1">
    <citation type="submission" date="2023-08" db="EMBL/GenBank/DDBJ databases">
        <title>Annotated Genome Sequence of Vanrija albida AlHP1.</title>
        <authorList>
            <person name="Herzog R."/>
        </authorList>
    </citation>
    <scope>NUCLEOTIDE SEQUENCE [LARGE SCALE GENOMIC DNA]</scope>
    <source>
        <strain evidence="4 5">AlHP1</strain>
    </source>
</reference>
<sequence>MTNAPAPDADAPVAIYRAEPADKAKAWAIVDEYNEAIGVIVRDTPAAFEHYFAPDAGIWLAERAGAVVGCIILRPLPGVGAAACEVKRLYVAPSARGLRIADKLLATLHQYAKEKGYDTAYLDTKDDLVAAIRFYQRQGYEECARYNDNPQATMFMRRRL</sequence>
<evidence type="ECO:0000256" key="1">
    <source>
        <dbReference type="ARBA" id="ARBA00022679"/>
    </source>
</evidence>
<dbReference type="InterPro" id="IPR050832">
    <property type="entry name" value="Bact_Acetyltransf"/>
</dbReference>
<dbReference type="Proteomes" id="UP001565368">
    <property type="component" value="Unassembled WGS sequence"/>
</dbReference>
<evidence type="ECO:0000313" key="5">
    <source>
        <dbReference type="Proteomes" id="UP001565368"/>
    </source>
</evidence>
<dbReference type="InterPro" id="IPR000182">
    <property type="entry name" value="GNAT_dom"/>
</dbReference>
<dbReference type="PANTHER" id="PTHR43877:SF2">
    <property type="entry name" value="AMINOALKYLPHOSPHONATE N-ACETYLTRANSFERASE-RELATED"/>
    <property type="match status" value="1"/>
</dbReference>
<feature type="domain" description="N-acetyltransferase" evidence="3">
    <location>
        <begin position="13"/>
        <end position="160"/>
    </location>
</feature>
<evidence type="ECO:0000256" key="2">
    <source>
        <dbReference type="ARBA" id="ARBA00023315"/>
    </source>
</evidence>
<keyword evidence="5" id="KW-1185">Reference proteome</keyword>
<accession>A0ABR3PX77</accession>
<dbReference type="CDD" id="cd04301">
    <property type="entry name" value="NAT_SF"/>
    <property type="match status" value="1"/>
</dbReference>
<evidence type="ECO:0000313" key="4">
    <source>
        <dbReference type="EMBL" id="KAL1407000.1"/>
    </source>
</evidence>
<dbReference type="GeneID" id="95987456"/>
<dbReference type="Pfam" id="PF00583">
    <property type="entry name" value="Acetyltransf_1"/>
    <property type="match status" value="1"/>
</dbReference>
<dbReference type="RefSeq" id="XP_069206944.1">
    <property type="nucleotide sequence ID" value="XM_069354873.1"/>
</dbReference>
<organism evidence="4 5">
    <name type="scientific">Vanrija albida</name>
    <dbReference type="NCBI Taxonomy" id="181172"/>
    <lineage>
        <taxon>Eukaryota</taxon>
        <taxon>Fungi</taxon>
        <taxon>Dikarya</taxon>
        <taxon>Basidiomycota</taxon>
        <taxon>Agaricomycotina</taxon>
        <taxon>Tremellomycetes</taxon>
        <taxon>Trichosporonales</taxon>
        <taxon>Trichosporonaceae</taxon>
        <taxon>Vanrija</taxon>
    </lineage>
</organism>
<evidence type="ECO:0000259" key="3">
    <source>
        <dbReference type="PROSITE" id="PS51186"/>
    </source>
</evidence>
<proteinExistence type="predicted"/>
<name>A0ABR3PX77_9TREE</name>
<protein>
    <recommendedName>
        <fullName evidence="3">N-acetyltransferase domain-containing protein</fullName>
    </recommendedName>
</protein>
<keyword evidence="1" id="KW-0808">Transferase</keyword>
<dbReference type="Gene3D" id="3.40.630.30">
    <property type="match status" value="1"/>
</dbReference>
<keyword evidence="2" id="KW-0012">Acyltransferase</keyword>
<dbReference type="PANTHER" id="PTHR43877">
    <property type="entry name" value="AMINOALKYLPHOSPHONATE N-ACETYLTRANSFERASE-RELATED-RELATED"/>
    <property type="match status" value="1"/>
</dbReference>
<comment type="caution">
    <text evidence="4">The sequence shown here is derived from an EMBL/GenBank/DDBJ whole genome shotgun (WGS) entry which is preliminary data.</text>
</comment>
<gene>
    <name evidence="4" type="ORF">Q8F55_006413</name>
</gene>
<dbReference type="PROSITE" id="PS51186">
    <property type="entry name" value="GNAT"/>
    <property type="match status" value="1"/>
</dbReference>
<dbReference type="SUPFAM" id="SSF55729">
    <property type="entry name" value="Acyl-CoA N-acyltransferases (Nat)"/>
    <property type="match status" value="1"/>
</dbReference>